<evidence type="ECO:0000256" key="2">
    <source>
        <dbReference type="ARBA" id="ARBA00022448"/>
    </source>
</evidence>
<keyword evidence="8" id="KW-1185">Reference proteome</keyword>
<dbReference type="GO" id="GO:0005524">
    <property type="term" value="F:ATP binding"/>
    <property type="evidence" value="ECO:0007669"/>
    <property type="project" value="UniProtKB-KW"/>
</dbReference>
<dbReference type="AlphaFoldDB" id="A0AA37SQ72"/>
<comment type="similarity">
    <text evidence="1">Belongs to the ABC transporter superfamily.</text>
</comment>
<sequence length="303" mass="34709">MNILSIQDVVKRYHNHTAVDHVSFDIPKGKIFGLLGPNGAGKTSLIRIITTITRPDSGQVLLDGAPLSKRTPEEIGYMPEERGLYKKMKVGEHLKYLGRLKGLSEKEVKTKMDYWMERFEITNWYKKKIEELSKGMQQKIQFIATVLHDPKLLILDEPFSGLDPVNTNLIKDEIDRLNKQGTSIIFSTHRMEQVEEICERIVLINQGKKILEGQVSDIKNQFKENLYKIKFDGEISQEVAQRYQMVADRDGHLFSLNEGQTSNDLLRELLAANITIHAFEEKLPSVNEIFINLVNESKLQTNG</sequence>
<evidence type="ECO:0000256" key="3">
    <source>
        <dbReference type="ARBA" id="ARBA00022458"/>
    </source>
</evidence>
<name>A0AA37SQ72_9BACT</name>
<evidence type="ECO:0000256" key="1">
    <source>
        <dbReference type="ARBA" id="ARBA00005417"/>
    </source>
</evidence>
<organism evidence="7 8">
    <name type="scientific">Portibacter lacus</name>
    <dbReference type="NCBI Taxonomy" id="1099794"/>
    <lineage>
        <taxon>Bacteria</taxon>
        <taxon>Pseudomonadati</taxon>
        <taxon>Bacteroidota</taxon>
        <taxon>Saprospiria</taxon>
        <taxon>Saprospirales</taxon>
        <taxon>Haliscomenobacteraceae</taxon>
        <taxon>Portibacter</taxon>
    </lineage>
</organism>
<dbReference type="RefSeq" id="WP_235291316.1">
    <property type="nucleotide sequence ID" value="NZ_BSOH01000014.1"/>
</dbReference>
<dbReference type="PANTHER" id="PTHR42711:SF5">
    <property type="entry name" value="ABC TRANSPORTER ATP-BINDING PROTEIN NATA"/>
    <property type="match status" value="1"/>
</dbReference>
<keyword evidence="5 7" id="KW-0067">ATP-binding</keyword>
<keyword evidence="3" id="KW-0536">Nodulation</keyword>
<dbReference type="InterPro" id="IPR003593">
    <property type="entry name" value="AAA+_ATPase"/>
</dbReference>
<dbReference type="PANTHER" id="PTHR42711">
    <property type="entry name" value="ABC TRANSPORTER ATP-BINDING PROTEIN"/>
    <property type="match status" value="1"/>
</dbReference>
<keyword evidence="4" id="KW-0547">Nucleotide-binding</keyword>
<dbReference type="InterPro" id="IPR017871">
    <property type="entry name" value="ABC_transporter-like_CS"/>
</dbReference>
<dbReference type="SMART" id="SM00382">
    <property type="entry name" value="AAA"/>
    <property type="match status" value="1"/>
</dbReference>
<keyword evidence="2" id="KW-0813">Transport</keyword>
<reference evidence="7" key="1">
    <citation type="journal article" date="2014" name="Int. J. Syst. Evol. Microbiol.">
        <title>Complete genome sequence of Corynebacterium casei LMG S-19264T (=DSM 44701T), isolated from a smear-ripened cheese.</title>
        <authorList>
            <consortium name="US DOE Joint Genome Institute (JGI-PGF)"/>
            <person name="Walter F."/>
            <person name="Albersmeier A."/>
            <person name="Kalinowski J."/>
            <person name="Ruckert C."/>
        </authorList>
    </citation>
    <scope>NUCLEOTIDE SEQUENCE</scope>
    <source>
        <strain evidence="7">NBRC 108769</strain>
    </source>
</reference>
<dbReference type="GO" id="GO:0016887">
    <property type="term" value="F:ATP hydrolysis activity"/>
    <property type="evidence" value="ECO:0007669"/>
    <property type="project" value="InterPro"/>
</dbReference>
<dbReference type="Pfam" id="PF13732">
    <property type="entry name" value="DrrA1-3_C"/>
    <property type="match status" value="1"/>
</dbReference>
<dbReference type="InterPro" id="IPR003439">
    <property type="entry name" value="ABC_transporter-like_ATP-bd"/>
</dbReference>
<dbReference type="EMBL" id="BSOH01000014">
    <property type="protein sequence ID" value="GLR17647.1"/>
    <property type="molecule type" value="Genomic_DNA"/>
</dbReference>
<dbReference type="Pfam" id="PF00005">
    <property type="entry name" value="ABC_tran"/>
    <property type="match status" value="1"/>
</dbReference>
<protein>
    <submittedName>
        <fullName evidence="7">ABC transporter ATP-binding protein</fullName>
    </submittedName>
</protein>
<dbReference type="SUPFAM" id="SSF52540">
    <property type="entry name" value="P-loop containing nucleoside triphosphate hydrolases"/>
    <property type="match status" value="1"/>
</dbReference>
<dbReference type="PROSITE" id="PS50893">
    <property type="entry name" value="ABC_TRANSPORTER_2"/>
    <property type="match status" value="1"/>
</dbReference>
<feature type="domain" description="ABC transporter" evidence="6">
    <location>
        <begin position="4"/>
        <end position="231"/>
    </location>
</feature>
<evidence type="ECO:0000256" key="4">
    <source>
        <dbReference type="ARBA" id="ARBA00022741"/>
    </source>
</evidence>
<evidence type="ECO:0000256" key="5">
    <source>
        <dbReference type="ARBA" id="ARBA00022840"/>
    </source>
</evidence>
<comment type="caution">
    <text evidence="7">The sequence shown here is derived from an EMBL/GenBank/DDBJ whole genome shotgun (WGS) entry which is preliminary data.</text>
</comment>
<evidence type="ECO:0000313" key="8">
    <source>
        <dbReference type="Proteomes" id="UP001156666"/>
    </source>
</evidence>
<dbReference type="Proteomes" id="UP001156666">
    <property type="component" value="Unassembled WGS sequence"/>
</dbReference>
<gene>
    <name evidence="7" type="primary">natA</name>
    <name evidence="7" type="ORF">GCM10007940_22620</name>
</gene>
<dbReference type="Gene3D" id="3.40.50.300">
    <property type="entry name" value="P-loop containing nucleotide triphosphate hydrolases"/>
    <property type="match status" value="1"/>
</dbReference>
<evidence type="ECO:0000259" key="6">
    <source>
        <dbReference type="PROSITE" id="PS50893"/>
    </source>
</evidence>
<evidence type="ECO:0000313" key="7">
    <source>
        <dbReference type="EMBL" id="GLR17647.1"/>
    </source>
</evidence>
<dbReference type="InterPro" id="IPR050763">
    <property type="entry name" value="ABC_transporter_ATP-binding"/>
</dbReference>
<dbReference type="InterPro" id="IPR027417">
    <property type="entry name" value="P-loop_NTPase"/>
</dbReference>
<proteinExistence type="inferred from homology"/>
<dbReference type="InterPro" id="IPR025302">
    <property type="entry name" value="DrrA1/2-like_C"/>
</dbReference>
<accession>A0AA37SQ72</accession>
<reference evidence="7" key="2">
    <citation type="submission" date="2023-01" db="EMBL/GenBank/DDBJ databases">
        <title>Draft genome sequence of Portibacter lacus strain NBRC 108769.</title>
        <authorList>
            <person name="Sun Q."/>
            <person name="Mori K."/>
        </authorList>
    </citation>
    <scope>NUCLEOTIDE SEQUENCE</scope>
    <source>
        <strain evidence="7">NBRC 108769</strain>
    </source>
</reference>
<dbReference type="PROSITE" id="PS00211">
    <property type="entry name" value="ABC_TRANSPORTER_1"/>
    <property type="match status" value="1"/>
</dbReference>